<evidence type="ECO:0000313" key="3">
    <source>
        <dbReference type="Proteomes" id="UP000596063"/>
    </source>
</evidence>
<dbReference type="InterPro" id="IPR052516">
    <property type="entry name" value="N-heterocyclic_Hydroxylase"/>
</dbReference>
<feature type="domain" description="Aldehyde oxidase/xanthine dehydrogenase a/b hammerhead" evidence="1">
    <location>
        <begin position="227"/>
        <end position="305"/>
    </location>
</feature>
<dbReference type="PROSITE" id="PS51318">
    <property type="entry name" value="TAT"/>
    <property type="match status" value="1"/>
</dbReference>
<dbReference type="Gene3D" id="3.90.1170.50">
    <property type="entry name" value="Aldehyde oxidase/xanthine dehydrogenase, a/b hammerhead"/>
    <property type="match status" value="1"/>
</dbReference>
<gene>
    <name evidence="2" type="ORF">I6N98_16155</name>
</gene>
<dbReference type="InterPro" id="IPR008274">
    <property type="entry name" value="AldOxase/xan_DH_MoCoBD1"/>
</dbReference>
<dbReference type="InterPro" id="IPR037165">
    <property type="entry name" value="AldOxase/xan_DH_Mopterin-bd_sf"/>
</dbReference>
<reference evidence="2 3" key="1">
    <citation type="submission" date="2020-12" db="EMBL/GenBank/DDBJ databases">
        <authorList>
            <person name="Shan Y."/>
        </authorList>
    </citation>
    <scope>NUCLEOTIDE SEQUENCE [LARGE SCALE GENOMIC DNA]</scope>
    <source>
        <strain evidence="3">csc3.9</strain>
    </source>
</reference>
<dbReference type="InterPro" id="IPR000674">
    <property type="entry name" value="Ald_Oxase/Xan_DH_a/b"/>
</dbReference>
<name>A0A7T4UPN0_9GAMM</name>
<organism evidence="2 3">
    <name type="scientific">Spongiibacter nanhainus</name>
    <dbReference type="NCBI Taxonomy" id="2794344"/>
    <lineage>
        <taxon>Bacteria</taxon>
        <taxon>Pseudomonadati</taxon>
        <taxon>Pseudomonadota</taxon>
        <taxon>Gammaproteobacteria</taxon>
        <taxon>Cellvibrionales</taxon>
        <taxon>Spongiibacteraceae</taxon>
        <taxon>Spongiibacter</taxon>
    </lineage>
</organism>
<keyword evidence="3" id="KW-1185">Reference proteome</keyword>
<dbReference type="PIRSF" id="PIRSF036389">
    <property type="entry name" value="IOR_B"/>
    <property type="match status" value="1"/>
</dbReference>
<dbReference type="Gene3D" id="3.30.365.10">
    <property type="entry name" value="Aldehyde oxidase/xanthine dehydrogenase, molybdopterin binding domain"/>
    <property type="match status" value="4"/>
</dbReference>
<dbReference type="SMART" id="SM01008">
    <property type="entry name" value="Ald_Xan_dh_C"/>
    <property type="match status" value="1"/>
</dbReference>
<protein>
    <submittedName>
        <fullName evidence="2">Xanthine dehydrogenase family protein molybdopterin-binding subunit</fullName>
    </submittedName>
</protein>
<evidence type="ECO:0000313" key="2">
    <source>
        <dbReference type="EMBL" id="QQD17853.1"/>
    </source>
</evidence>
<dbReference type="PROSITE" id="PS51257">
    <property type="entry name" value="PROKAR_LIPOPROTEIN"/>
    <property type="match status" value="1"/>
</dbReference>
<dbReference type="SUPFAM" id="SSF56003">
    <property type="entry name" value="Molybdenum cofactor-binding domain"/>
    <property type="match status" value="2"/>
</dbReference>
<dbReference type="InterPro" id="IPR012368">
    <property type="entry name" value="OxRdtase_Mopterin-bd_su_IorB"/>
</dbReference>
<dbReference type="RefSeq" id="WP_198569352.1">
    <property type="nucleotide sequence ID" value="NZ_CP066167.1"/>
</dbReference>
<dbReference type="GO" id="GO:0016491">
    <property type="term" value="F:oxidoreductase activity"/>
    <property type="evidence" value="ECO:0007669"/>
    <property type="project" value="InterPro"/>
</dbReference>
<dbReference type="EMBL" id="CP066167">
    <property type="protein sequence ID" value="QQD17853.1"/>
    <property type="molecule type" value="Genomic_DNA"/>
</dbReference>
<dbReference type="InterPro" id="IPR046867">
    <property type="entry name" value="AldOxase/xan_DH_MoCoBD2"/>
</dbReference>
<proteinExistence type="predicted"/>
<dbReference type="KEGG" id="snan:I6N98_16155"/>
<sequence length="744" mass="80637">MSQDKVVAKHAGLSRRRFLHFSTLACGGVLIACGGGGSTNARAQLSDPGQVSSTSSAEGTALGDFMRIGADNRITVYVGATEMGQGALTVMPMMLAEELDADWSLVSVEHSPVAAAFNNPYFFKAVQFSVASTCTRGYFDEQRRAGAAIRDMLCGAAAQRWGVSKSSLRTENSYVYHDDSGRYASYGELAGEAASQPEPLAPSLKSPSQFKIIGTDRQRLDVAAKTDGSMVYGMDVDLPNMLTAVIARPPRFHGIALNYDANAALAVSGVQEVFTVPAGIAVVADSFWAAEKGRRALETHWSELAGARTDSNALRSEYQLKLNVRGIPARVDGSVTFAKFLAADNVDADFHFPHMAHAAMEPLNVVVDYDGQQADIWTGSQSPTLDKAAAAFVLGVPPSRINFHNLPSGGAFGRRGNPFADFVQDACQVARRVQQPVKVVWTREDDMKGGFYRPASAVRVAASVDRSGGISAWQHRAITQDLTAIQYGEEFIDHIHQADLPDFDKLTDFDTGMPYDIDNVLVDFHLKVNPTLPALWMRSVNKFTDVFAQECFIDELARRQSADPYQFRRNMLASNDRYRTVLDSAAQAANWGNVASDRFQGIAVMGHWQSCIAQVVEISVSEDREIRIHKITSAVDCGTAVNPDLVVAQIESGIVYALSSVLFGDIELRDGVVQQSNFDDYPVLRLHQCPEMETHIVSNNGDPGGVGELGVPAVGPALANALLAATGDSVRQLPICKHYNYQVI</sequence>
<dbReference type="PANTHER" id="PTHR47495">
    <property type="entry name" value="ALDEHYDE DEHYDROGENASE"/>
    <property type="match status" value="1"/>
</dbReference>
<dbReference type="InterPro" id="IPR006311">
    <property type="entry name" value="TAT_signal"/>
</dbReference>
<dbReference type="PANTHER" id="PTHR47495:SF2">
    <property type="entry name" value="ALDEHYDE DEHYDROGENASE"/>
    <property type="match status" value="1"/>
</dbReference>
<dbReference type="Pfam" id="PF02738">
    <property type="entry name" value="MoCoBD_1"/>
    <property type="match status" value="1"/>
</dbReference>
<dbReference type="Proteomes" id="UP000596063">
    <property type="component" value="Chromosome"/>
</dbReference>
<dbReference type="AlphaFoldDB" id="A0A7T4UPN0"/>
<evidence type="ECO:0000259" key="1">
    <source>
        <dbReference type="SMART" id="SM01008"/>
    </source>
</evidence>
<accession>A0A7T4UPN0</accession>
<dbReference type="Pfam" id="PF20256">
    <property type="entry name" value="MoCoBD_2"/>
    <property type="match status" value="2"/>
</dbReference>